<dbReference type="AlphaFoldDB" id="A0A9E6ZQN1"/>
<gene>
    <name evidence="1" type="ORF">MQE35_10270</name>
</gene>
<dbReference type="RefSeq" id="WP_255841282.1">
    <property type="nucleotide sequence ID" value="NZ_CP094358.1"/>
</dbReference>
<evidence type="ECO:0000313" key="2">
    <source>
        <dbReference type="Proteomes" id="UP000831290"/>
    </source>
</evidence>
<reference evidence="1" key="1">
    <citation type="submission" date="2022-03" db="EMBL/GenBank/DDBJ databases">
        <title>Description of Abyssus ytuae gen. nov., sp. nov., a novel member of the family Flavobacteriaceae isolated from the sediment of Mariana Trench.</title>
        <authorList>
            <person name="Zhang J."/>
            <person name="Xu X."/>
        </authorList>
    </citation>
    <scope>NUCLEOTIDE SEQUENCE</scope>
    <source>
        <strain evidence="1">MT3330</strain>
    </source>
</reference>
<keyword evidence="2" id="KW-1185">Reference proteome</keyword>
<dbReference type="KEGG" id="fbm:MQE35_10270"/>
<evidence type="ECO:0000313" key="1">
    <source>
        <dbReference type="EMBL" id="UOB16123.1"/>
    </source>
</evidence>
<protein>
    <submittedName>
        <fullName evidence="1">DUF1800 domain-containing protein</fullName>
    </submittedName>
</protein>
<dbReference type="Pfam" id="PF08811">
    <property type="entry name" value="DUF1800"/>
    <property type="match status" value="1"/>
</dbReference>
<accession>A0A9E6ZQN1</accession>
<organism evidence="1 2">
    <name type="scientific">Abyssalbus ytuae</name>
    <dbReference type="NCBI Taxonomy" id="2926907"/>
    <lineage>
        <taxon>Bacteria</taxon>
        <taxon>Pseudomonadati</taxon>
        <taxon>Bacteroidota</taxon>
        <taxon>Flavobacteriia</taxon>
        <taxon>Flavobacteriales</taxon>
        <taxon>Flavobacteriaceae</taxon>
        <taxon>Abyssalbus</taxon>
    </lineage>
</organism>
<dbReference type="EMBL" id="CP094358">
    <property type="protein sequence ID" value="UOB16123.1"/>
    <property type="molecule type" value="Genomic_DNA"/>
</dbReference>
<sequence>MEFVPTCNFATLDVFVPTTQKPWDEKRAKHAYRRLAFGANNAQITAALSQTPENFIDSLIDEAINLSPTPAPEWGYWSVQDYVDNDLVYNDELRRNQTSQMTFQFATDILNEGLRARLVKFWSNHFVTEISGYDCPSYQFQYYNMLQRHALGNFKEFVREVGINPAILIYLNGFDSTNNEPNENYSRELFELFTLGENNGYTQSDIVETSKALTGYNVRTAECGEITFDETTFDDGPKTIFGQTGNWGYDDVIEILFTERGNLISRFICEKLYKYFVSPNVNDDIITQLAADFEQDFEIAPMLRRLLKSEHFFDDNAIGVIMKSPYDLTIGFLTDTGFSYDDNQLRSFMNINDDLGQRLFNPIDVAGWQGNHEWVKTDTMVGRWRAFMPFFNFIWEFHREELRSLAIELSGNSNDVYYVARVIVDWFISNGLETEDAYGVAVDTFKLEIPENYFNDGSWNLNDPEAPRQIVTLLGHIIELPEFQLK</sequence>
<dbReference type="Proteomes" id="UP000831290">
    <property type="component" value="Chromosome"/>
</dbReference>
<dbReference type="InterPro" id="IPR014917">
    <property type="entry name" value="DUF1800"/>
</dbReference>
<name>A0A9E6ZQN1_9FLAO</name>
<proteinExistence type="predicted"/>